<dbReference type="InterPro" id="IPR027417">
    <property type="entry name" value="P-loop_NTPase"/>
</dbReference>
<evidence type="ECO:0000313" key="1">
    <source>
        <dbReference type="Proteomes" id="UP000050791"/>
    </source>
</evidence>
<dbReference type="WBParaSite" id="SMTH1_84520.4">
    <property type="protein sequence ID" value="SMTH1_84520.4"/>
    <property type="gene ID" value="SMTH1_84520"/>
</dbReference>
<dbReference type="PANTHER" id="PTHR10285">
    <property type="entry name" value="URIDINE KINASE"/>
    <property type="match status" value="1"/>
</dbReference>
<evidence type="ECO:0000313" key="3">
    <source>
        <dbReference type="WBParaSite" id="SMTH1_84520.5"/>
    </source>
</evidence>
<name>A0AA85C007_9TREM</name>
<organism evidence="1 3">
    <name type="scientific">Schistosoma mattheei</name>
    <dbReference type="NCBI Taxonomy" id="31246"/>
    <lineage>
        <taxon>Eukaryota</taxon>
        <taxon>Metazoa</taxon>
        <taxon>Spiralia</taxon>
        <taxon>Lophotrochozoa</taxon>
        <taxon>Platyhelminthes</taxon>
        <taxon>Trematoda</taxon>
        <taxon>Digenea</taxon>
        <taxon>Strigeidida</taxon>
        <taxon>Schistosomatoidea</taxon>
        <taxon>Schistosomatidae</taxon>
        <taxon>Schistosoma</taxon>
    </lineage>
</organism>
<reference evidence="2 3" key="1">
    <citation type="submission" date="2023-11" db="UniProtKB">
        <authorList>
            <consortium name="WormBaseParasite"/>
        </authorList>
    </citation>
    <scope>IDENTIFICATION</scope>
</reference>
<proteinExistence type="predicted"/>
<sequence length="184" mass="22139">MTGKLTEYLQSIGFNVTCLQMDDYYWPHNDKRHIRDPITNEPNFDCESAINWEGIITFIKLWSEAKVLEEKIRILLIEGILIMNKIELRNMMDLRIFLKITYENMLQRRKLRKYNTPDPPNYFAKYVWPTYLRTLDILECSKDSIYYFDSNNGVETLFKEICQCINEKIDLANEKDKHFDEFPE</sequence>
<dbReference type="SUPFAM" id="SSF52540">
    <property type="entry name" value="P-loop containing nucleoside triphosphate hydrolases"/>
    <property type="match status" value="1"/>
</dbReference>
<dbReference type="WBParaSite" id="SMTH1_84520.5">
    <property type="protein sequence ID" value="SMTH1_84520.5"/>
    <property type="gene ID" value="SMTH1_84520"/>
</dbReference>
<dbReference type="Proteomes" id="UP000050791">
    <property type="component" value="Unassembled WGS sequence"/>
</dbReference>
<evidence type="ECO:0000313" key="2">
    <source>
        <dbReference type="WBParaSite" id="SMTH1_84520.4"/>
    </source>
</evidence>
<accession>A0AA85C007</accession>
<protein>
    <recommendedName>
        <fullName evidence="4">Nicotinamide riboside kinase 1</fullName>
    </recommendedName>
</protein>
<evidence type="ECO:0008006" key="4">
    <source>
        <dbReference type="Google" id="ProtNLM"/>
    </source>
</evidence>
<dbReference type="AlphaFoldDB" id="A0AA85C007"/>
<dbReference type="Gene3D" id="3.40.50.300">
    <property type="entry name" value="P-loop containing nucleotide triphosphate hydrolases"/>
    <property type="match status" value="1"/>
</dbReference>